<reference evidence="2" key="1">
    <citation type="journal article" date="2021" name="bioRxiv">
        <title>Identification of Pectobacterium species isolated from the soft rot of tetecho (Neobuxbaumia tetetzo), a columnar cactus, and associated metagenomics.</title>
        <authorList>
            <person name="Vargas-Peralta D."/>
            <person name="Narvaez-Barragan D.A."/>
            <person name="de Sandozequi A."/>
            <person name="Romero-Gutierrez M.F."/>
            <person name="Segovia L."/>
            <person name="Martinez-Anaya C."/>
            <person name="Alcaraz L.D."/>
            <person name="de la Torre Almaraz R."/>
        </authorList>
    </citation>
    <scope>NUCLEOTIDE SEQUENCE</scope>
    <source>
        <strain evidence="2">A3</strain>
    </source>
</reference>
<comment type="caution">
    <text evidence="2">The sequence shown here is derived from an EMBL/GenBank/DDBJ whole genome shotgun (WGS) entry which is preliminary data.</text>
</comment>
<keyword evidence="1" id="KW-0175">Coiled coil</keyword>
<evidence type="ECO:0000256" key="1">
    <source>
        <dbReference type="SAM" id="Coils"/>
    </source>
</evidence>
<name>A0AAW4P0Y5_9GAMM</name>
<accession>A0AAW4P0Y5</accession>
<evidence type="ECO:0000313" key="3">
    <source>
        <dbReference type="Proteomes" id="UP000696310"/>
    </source>
</evidence>
<feature type="coiled-coil region" evidence="1">
    <location>
        <begin position="216"/>
        <end position="284"/>
    </location>
</feature>
<organism evidence="2 3">
    <name type="scientific">Pectobacterium polaris</name>
    <dbReference type="NCBI Taxonomy" id="2042057"/>
    <lineage>
        <taxon>Bacteria</taxon>
        <taxon>Pseudomonadati</taxon>
        <taxon>Pseudomonadota</taxon>
        <taxon>Gammaproteobacteria</taxon>
        <taxon>Enterobacterales</taxon>
        <taxon>Pectobacteriaceae</taxon>
        <taxon>Pectobacterium</taxon>
    </lineage>
</organism>
<dbReference type="RefSeq" id="WP_219679893.1">
    <property type="nucleotide sequence ID" value="NZ_JAESHX010000059.1"/>
</dbReference>
<protein>
    <recommendedName>
        <fullName evidence="4">Peptidase</fullName>
    </recommendedName>
</protein>
<proteinExistence type="predicted"/>
<gene>
    <name evidence="2" type="ORF">IM880_12935</name>
</gene>
<reference evidence="2" key="2">
    <citation type="submission" date="2021-01" db="EMBL/GenBank/DDBJ databases">
        <authorList>
            <person name="Vargas Peralta D."/>
        </authorList>
    </citation>
    <scope>NUCLEOTIDE SEQUENCE</scope>
    <source>
        <strain evidence="2">A3</strain>
    </source>
</reference>
<dbReference type="Proteomes" id="UP000696310">
    <property type="component" value="Unassembled WGS sequence"/>
</dbReference>
<dbReference type="EMBL" id="JAESHX010000059">
    <property type="protein sequence ID" value="MBW5893120.1"/>
    <property type="molecule type" value="Genomic_DNA"/>
</dbReference>
<sequence length="405" mass="44068">MTTKTKTSTATLAVFAPGTHTAVDGRTVTFTLDNCIDLASSYDPSLSEAPFVIGHPSLTAPAYGWAKRLEVRDGLVYVEPTQVNPAFAEAFNAGSYKKRSLSIYLPDTPNNPKPGHYYARHVGFLGAVPPAIKGLPDVQFSEATGDNAPLEFAMPFETELLADLLRGVRDYLVEKEGTERADQILPQWRIKSLEEMATKTDNSVIPQLAYAEEHTVDEKEKALAEREKALAEREAALALKEKNPGTTTTTTTTADELAKRAADLQAREEKIAAQEKANAEAGKKQRRDDITSFADSLVTAGKILPRQKNSLVEVLVNLGNEPISFADGSASVSEKPEVLLRKLLEEKPRLLDFAEKSPSDGNDALDFADVNAVADLARTYQAEQLKLGRSVSTTDAVNHVKNQGK</sequence>
<dbReference type="AlphaFoldDB" id="A0AAW4P0Y5"/>
<evidence type="ECO:0000313" key="2">
    <source>
        <dbReference type="EMBL" id="MBW5893120.1"/>
    </source>
</evidence>
<evidence type="ECO:0008006" key="4">
    <source>
        <dbReference type="Google" id="ProtNLM"/>
    </source>
</evidence>